<dbReference type="OrthoDB" id="8939918at2759"/>
<protein>
    <submittedName>
        <fullName evidence="1">Uncharacterized protein</fullName>
    </submittedName>
</protein>
<dbReference type="EMBL" id="SWJQ01000500">
    <property type="protein sequence ID" value="TRZ13570.1"/>
    <property type="molecule type" value="Genomic_DNA"/>
</dbReference>
<evidence type="ECO:0000313" key="1">
    <source>
        <dbReference type="EMBL" id="TRZ13570.1"/>
    </source>
</evidence>
<comment type="caution">
    <text evidence="1">The sequence shown here is derived from an EMBL/GenBank/DDBJ whole genome shotgun (WGS) entry which is preliminary data.</text>
</comment>
<gene>
    <name evidence="1" type="ORF">HGM15179_013533</name>
</gene>
<dbReference type="PANTHER" id="PTHR33332">
    <property type="entry name" value="REVERSE TRANSCRIPTASE DOMAIN-CONTAINING PROTEIN"/>
    <property type="match status" value="1"/>
</dbReference>
<keyword evidence="2" id="KW-1185">Reference proteome</keyword>
<organism evidence="1 2">
    <name type="scientific">Zosterops borbonicus</name>
    <dbReference type="NCBI Taxonomy" id="364589"/>
    <lineage>
        <taxon>Eukaryota</taxon>
        <taxon>Metazoa</taxon>
        <taxon>Chordata</taxon>
        <taxon>Craniata</taxon>
        <taxon>Vertebrata</taxon>
        <taxon>Euteleostomi</taxon>
        <taxon>Archelosauria</taxon>
        <taxon>Archosauria</taxon>
        <taxon>Dinosauria</taxon>
        <taxon>Saurischia</taxon>
        <taxon>Theropoda</taxon>
        <taxon>Coelurosauria</taxon>
        <taxon>Aves</taxon>
        <taxon>Neognathae</taxon>
        <taxon>Neoaves</taxon>
        <taxon>Telluraves</taxon>
        <taxon>Australaves</taxon>
        <taxon>Passeriformes</taxon>
        <taxon>Sylvioidea</taxon>
        <taxon>Zosteropidae</taxon>
        <taxon>Zosterops</taxon>
    </lineage>
</organism>
<accession>A0A8K1G8Z7</accession>
<sequence length="139" mass="15975">MQLIKCVGGKGCRTKRPRLERWDHVKLVKFNKAKCKVLQLDWGNLKQKYRLGGENINNRSEKDRSVMVDKNLDLSCQCVIGAQKAKCILGCIKRSTVSRVREGILLLYSALVRPYLEFCVHLWGVQNRNDIDQCKSRGP</sequence>
<dbReference type="Proteomes" id="UP000796761">
    <property type="component" value="Unassembled WGS sequence"/>
</dbReference>
<name>A0A8K1G8Z7_9PASS</name>
<dbReference type="AlphaFoldDB" id="A0A8K1G8Z7"/>
<evidence type="ECO:0000313" key="2">
    <source>
        <dbReference type="Proteomes" id="UP000796761"/>
    </source>
</evidence>
<reference evidence="1" key="1">
    <citation type="submission" date="2019-04" db="EMBL/GenBank/DDBJ databases">
        <title>Genome assembly of Zosterops borbonicus 15179.</title>
        <authorList>
            <person name="Leroy T."/>
            <person name="Anselmetti Y."/>
            <person name="Tilak M.-K."/>
            <person name="Nabholz B."/>
        </authorList>
    </citation>
    <scope>NUCLEOTIDE SEQUENCE</scope>
    <source>
        <strain evidence="1">HGM_15179</strain>
        <tissue evidence="1">Muscle</tissue>
    </source>
</reference>
<proteinExistence type="predicted"/>